<dbReference type="EMBL" id="WNCN01000012">
    <property type="protein sequence ID" value="MTU39883.1"/>
    <property type="molecule type" value="Genomic_DNA"/>
</dbReference>
<evidence type="ECO:0000313" key="6">
    <source>
        <dbReference type="Proteomes" id="UP000437446"/>
    </source>
</evidence>
<dbReference type="RefSeq" id="WP_129943954.1">
    <property type="nucleotide sequence ID" value="NZ_JAJCQX010000057.1"/>
</dbReference>
<dbReference type="AlphaFoldDB" id="A0A4V1YAL3"/>
<reference evidence="5 6" key="1">
    <citation type="journal article" date="2019" name="Nat. Med.">
        <title>A library of human gut bacterial isolates paired with longitudinal multiomics data enables mechanistic microbiome research.</title>
        <authorList>
            <person name="Poyet M."/>
            <person name="Groussin M."/>
            <person name="Gibbons S.M."/>
            <person name="Avila-Pacheco J."/>
            <person name="Jiang X."/>
            <person name="Kearney S.M."/>
            <person name="Perrotta A.R."/>
            <person name="Berdy B."/>
            <person name="Zhao S."/>
            <person name="Lieberman T.D."/>
            <person name="Swanson P.K."/>
            <person name="Smith M."/>
            <person name="Roesemann S."/>
            <person name="Alexander J.E."/>
            <person name="Rich S.A."/>
            <person name="Livny J."/>
            <person name="Vlamakis H."/>
            <person name="Clish C."/>
            <person name="Bullock K."/>
            <person name="Deik A."/>
            <person name="Scott J."/>
            <person name="Pierce K.A."/>
            <person name="Xavier R.J."/>
            <person name="Alm E.J."/>
        </authorList>
    </citation>
    <scope>NUCLEOTIDE SEQUENCE [LARGE SCALE GENOMIC DNA]</scope>
    <source>
        <strain evidence="3 6">BIOML-A25</strain>
        <strain evidence="4 5">BIOML-A29</strain>
    </source>
</reference>
<protein>
    <submittedName>
        <fullName evidence="3">Uncharacterized protein</fullName>
    </submittedName>
</protein>
<gene>
    <name evidence="3" type="ORF">GMD66_16930</name>
    <name evidence="4" type="ORF">GMD82_10415</name>
</gene>
<dbReference type="EMBL" id="WNCR01000011">
    <property type="protein sequence ID" value="MTU30863.1"/>
    <property type="molecule type" value="Genomic_DNA"/>
</dbReference>
<organism evidence="3 6">
    <name type="scientific">Parabacteroides merdae</name>
    <dbReference type="NCBI Taxonomy" id="46503"/>
    <lineage>
        <taxon>Bacteria</taxon>
        <taxon>Pseudomonadati</taxon>
        <taxon>Bacteroidota</taxon>
        <taxon>Bacteroidia</taxon>
        <taxon>Bacteroidales</taxon>
        <taxon>Tannerellaceae</taxon>
        <taxon>Parabacteroides</taxon>
    </lineage>
</organism>
<evidence type="ECO:0000256" key="1">
    <source>
        <dbReference type="SAM" id="Coils"/>
    </source>
</evidence>
<name>A0A4V1YAL3_9BACT</name>
<evidence type="ECO:0000256" key="2">
    <source>
        <dbReference type="SAM" id="MobiDB-lite"/>
    </source>
</evidence>
<dbReference type="Proteomes" id="UP000434916">
    <property type="component" value="Unassembled WGS sequence"/>
</dbReference>
<comment type="caution">
    <text evidence="3">The sequence shown here is derived from an EMBL/GenBank/DDBJ whole genome shotgun (WGS) entry which is preliminary data.</text>
</comment>
<keyword evidence="5" id="KW-1185">Reference proteome</keyword>
<dbReference type="Proteomes" id="UP000437446">
    <property type="component" value="Unassembled WGS sequence"/>
</dbReference>
<sequence>MDTQANNSLIKVEEFNQIMQSAPATLQRNQTSVSTCNQAGQTLLDTIEAEGGISSDELDAKVSEYLAKTKITIENMNKRRKPLTQLLATVSKSFTSLESAIDVKSVTTIPYKLQQARNKYAAKKIAEQKRREEEARRKQMLENEKAQYRSDISVMLDTAYAAYVEKHINALNSMFNRATLATYNDVCRRISETSINFSWSAFVENVSDNKQTFYMDAETRKAIKNEVAIQKKKDFTERYRFEIEGTKQDLIDKLPSLRKQLEEQEELRRTNAVEAARMEKERKQQEAEERKKQEEERKRREEEAKAKAAAEKSAAEVQAAFDFSAASMSPTPTKAKVKKKIQITNPQGFMQVYQMWFMREGINMSMEDLEKVHKKMITYCEKVVNKDGEQIQSAYVKYIDDVTAK</sequence>
<evidence type="ECO:0000313" key="3">
    <source>
        <dbReference type="EMBL" id="MTU30863.1"/>
    </source>
</evidence>
<feature type="region of interest" description="Disordered" evidence="2">
    <location>
        <begin position="262"/>
        <end position="311"/>
    </location>
</feature>
<proteinExistence type="predicted"/>
<evidence type="ECO:0000313" key="4">
    <source>
        <dbReference type="EMBL" id="MTU39883.1"/>
    </source>
</evidence>
<feature type="coiled-coil region" evidence="1">
    <location>
        <begin position="123"/>
        <end position="151"/>
    </location>
</feature>
<accession>A0A4V1YAL3</accession>
<evidence type="ECO:0000313" key="5">
    <source>
        <dbReference type="Proteomes" id="UP000434916"/>
    </source>
</evidence>
<keyword evidence="1" id="KW-0175">Coiled coil</keyword>